<accession>M0DCU4</accession>
<dbReference type="RefSeq" id="WP_008385416.1">
    <property type="nucleotide sequence ID" value="NZ_AOIV01000011.1"/>
</dbReference>
<sequence>MATYRDIRDLGLLALLWGTIFPATEIGLSTFPPLLLMALRFDVASLVMIGYIVLQGVDWWPRSRGDVLAIVAGSVLWTVIGNGIWYIGQDLTTSIFSGVMSSLVPVLTAGFAWVLLPTERLRPLSIAGLGIGFVGVVIMLIPSGTVTLTGGLLGKAILLGGASSVALSSVLIRYADFSLSSIAQTAWSAALGAVLLHGLSLLLGEAWSGEVEVPLSAGAAVVYLGVLSTVAAYLLYFSLLQRRSSFEVTLMMYLAPVVAATAGWLLFGEPITLPMVVGFFLVVVGFLLMKRREIRTELTRYGIAS</sequence>
<dbReference type="PANTHER" id="PTHR32322:SF2">
    <property type="entry name" value="EAMA DOMAIN-CONTAINING PROTEIN"/>
    <property type="match status" value="1"/>
</dbReference>
<feature type="domain" description="EamA" evidence="6">
    <location>
        <begin position="12"/>
        <end position="140"/>
    </location>
</feature>
<dbReference type="SUPFAM" id="SSF103481">
    <property type="entry name" value="Multidrug resistance efflux transporter EmrE"/>
    <property type="match status" value="2"/>
</dbReference>
<feature type="transmembrane region" description="Helical" evidence="5">
    <location>
        <begin position="186"/>
        <end position="203"/>
    </location>
</feature>
<feature type="transmembrane region" description="Helical" evidence="5">
    <location>
        <begin position="273"/>
        <end position="289"/>
    </location>
</feature>
<evidence type="ECO:0000256" key="5">
    <source>
        <dbReference type="SAM" id="Phobius"/>
    </source>
</evidence>
<feature type="transmembrane region" description="Helical" evidence="5">
    <location>
        <begin position="94"/>
        <end position="116"/>
    </location>
</feature>
<evidence type="ECO:0000313" key="7">
    <source>
        <dbReference type="EMBL" id="ELZ32628.1"/>
    </source>
</evidence>
<dbReference type="GO" id="GO:0016020">
    <property type="term" value="C:membrane"/>
    <property type="evidence" value="ECO:0007669"/>
    <property type="project" value="UniProtKB-SubCell"/>
</dbReference>
<keyword evidence="4 5" id="KW-0472">Membrane</keyword>
<feature type="transmembrane region" description="Helical" evidence="5">
    <location>
        <begin position="66"/>
        <end position="88"/>
    </location>
</feature>
<dbReference type="InterPro" id="IPR050638">
    <property type="entry name" value="AA-Vitamin_Transporters"/>
</dbReference>
<dbReference type="OrthoDB" id="17861at2157"/>
<dbReference type="PATRIC" id="fig|1227487.5.peg.1505"/>
<evidence type="ECO:0000259" key="6">
    <source>
        <dbReference type="Pfam" id="PF00892"/>
    </source>
</evidence>
<feature type="transmembrane region" description="Helical" evidence="5">
    <location>
        <begin position="153"/>
        <end position="174"/>
    </location>
</feature>
<organism evidence="7 8">
    <name type="scientific">Halogeometricum pallidum JCM 14848</name>
    <dbReference type="NCBI Taxonomy" id="1227487"/>
    <lineage>
        <taxon>Archaea</taxon>
        <taxon>Methanobacteriati</taxon>
        <taxon>Methanobacteriota</taxon>
        <taxon>Stenosarchaea group</taxon>
        <taxon>Halobacteria</taxon>
        <taxon>Halobacteriales</taxon>
        <taxon>Haloferacaceae</taxon>
        <taxon>Halogeometricum</taxon>
    </lineage>
</organism>
<name>M0DCU4_HALPD</name>
<dbReference type="Gene3D" id="1.10.3730.20">
    <property type="match status" value="1"/>
</dbReference>
<evidence type="ECO:0000256" key="3">
    <source>
        <dbReference type="ARBA" id="ARBA00022989"/>
    </source>
</evidence>
<evidence type="ECO:0000256" key="1">
    <source>
        <dbReference type="ARBA" id="ARBA00004141"/>
    </source>
</evidence>
<proteinExistence type="predicted"/>
<protein>
    <recommendedName>
        <fullName evidence="6">EamA domain-containing protein</fullName>
    </recommendedName>
</protein>
<reference evidence="7 8" key="1">
    <citation type="journal article" date="2014" name="PLoS Genet.">
        <title>Phylogenetically driven sequencing of extremely halophilic archaea reveals strategies for static and dynamic osmo-response.</title>
        <authorList>
            <person name="Becker E.A."/>
            <person name="Seitzer P.M."/>
            <person name="Tritt A."/>
            <person name="Larsen D."/>
            <person name="Krusor M."/>
            <person name="Yao A.I."/>
            <person name="Wu D."/>
            <person name="Madern D."/>
            <person name="Eisen J.A."/>
            <person name="Darling A.E."/>
            <person name="Facciotti M.T."/>
        </authorList>
    </citation>
    <scope>NUCLEOTIDE SEQUENCE [LARGE SCALE GENOMIC DNA]</scope>
    <source>
        <strain evidence="7 8">JCM 14848</strain>
    </source>
</reference>
<comment type="caution">
    <text evidence="7">The sequence shown here is derived from an EMBL/GenBank/DDBJ whole genome shotgun (WGS) entry which is preliminary data.</text>
</comment>
<evidence type="ECO:0000313" key="8">
    <source>
        <dbReference type="Proteomes" id="UP000011513"/>
    </source>
</evidence>
<dbReference type="EMBL" id="AOIV01000011">
    <property type="protein sequence ID" value="ELZ32628.1"/>
    <property type="molecule type" value="Genomic_DNA"/>
</dbReference>
<evidence type="ECO:0000256" key="4">
    <source>
        <dbReference type="ARBA" id="ARBA00023136"/>
    </source>
</evidence>
<feature type="transmembrane region" description="Helical" evidence="5">
    <location>
        <begin position="248"/>
        <end position="267"/>
    </location>
</feature>
<keyword evidence="3 5" id="KW-1133">Transmembrane helix</keyword>
<feature type="transmembrane region" description="Helical" evidence="5">
    <location>
        <begin position="123"/>
        <end position="141"/>
    </location>
</feature>
<dbReference type="AlphaFoldDB" id="M0DCU4"/>
<keyword evidence="8" id="KW-1185">Reference proteome</keyword>
<dbReference type="Proteomes" id="UP000011513">
    <property type="component" value="Unassembled WGS sequence"/>
</dbReference>
<dbReference type="Pfam" id="PF00892">
    <property type="entry name" value="EamA"/>
    <property type="match status" value="2"/>
</dbReference>
<keyword evidence="2 5" id="KW-0812">Transmembrane</keyword>
<feature type="transmembrane region" description="Helical" evidence="5">
    <location>
        <begin position="32"/>
        <end position="54"/>
    </location>
</feature>
<feature type="domain" description="EamA" evidence="6">
    <location>
        <begin position="156"/>
        <end position="289"/>
    </location>
</feature>
<dbReference type="InterPro" id="IPR037185">
    <property type="entry name" value="EmrE-like"/>
</dbReference>
<dbReference type="PANTHER" id="PTHR32322">
    <property type="entry name" value="INNER MEMBRANE TRANSPORTER"/>
    <property type="match status" value="1"/>
</dbReference>
<evidence type="ECO:0000256" key="2">
    <source>
        <dbReference type="ARBA" id="ARBA00022692"/>
    </source>
</evidence>
<comment type="subcellular location">
    <subcellularLocation>
        <location evidence="1">Membrane</location>
        <topology evidence="1">Multi-pass membrane protein</topology>
    </subcellularLocation>
</comment>
<dbReference type="eggNOG" id="arCOG00271">
    <property type="taxonomic scope" value="Archaea"/>
</dbReference>
<gene>
    <name evidence="7" type="ORF">C474_07417</name>
</gene>
<feature type="transmembrane region" description="Helical" evidence="5">
    <location>
        <begin position="215"/>
        <end position="236"/>
    </location>
</feature>
<dbReference type="InterPro" id="IPR000620">
    <property type="entry name" value="EamA_dom"/>
</dbReference>
<dbReference type="InParanoid" id="M0DCU4"/>